<evidence type="ECO:0000313" key="2">
    <source>
        <dbReference type="Proteomes" id="UP000805193"/>
    </source>
</evidence>
<proteinExistence type="predicted"/>
<dbReference type="EMBL" id="JABSTQ010011324">
    <property type="protein sequence ID" value="KAG0412783.1"/>
    <property type="molecule type" value="Genomic_DNA"/>
</dbReference>
<evidence type="ECO:0000313" key="1">
    <source>
        <dbReference type="EMBL" id="KAG0412783.1"/>
    </source>
</evidence>
<reference evidence="1 2" key="1">
    <citation type="journal article" date="2020" name="Cell">
        <title>Large-Scale Comparative Analyses of Tick Genomes Elucidate Their Genetic Diversity and Vector Capacities.</title>
        <authorList>
            <consortium name="Tick Genome and Microbiome Consortium (TIGMIC)"/>
            <person name="Jia N."/>
            <person name="Wang J."/>
            <person name="Shi W."/>
            <person name="Du L."/>
            <person name="Sun Y."/>
            <person name="Zhan W."/>
            <person name="Jiang J.F."/>
            <person name="Wang Q."/>
            <person name="Zhang B."/>
            <person name="Ji P."/>
            <person name="Bell-Sakyi L."/>
            <person name="Cui X.M."/>
            <person name="Yuan T.T."/>
            <person name="Jiang B.G."/>
            <person name="Yang W.F."/>
            <person name="Lam T.T."/>
            <person name="Chang Q.C."/>
            <person name="Ding S.J."/>
            <person name="Wang X.J."/>
            <person name="Zhu J.G."/>
            <person name="Ruan X.D."/>
            <person name="Zhao L."/>
            <person name="Wei J.T."/>
            <person name="Ye R.Z."/>
            <person name="Que T.C."/>
            <person name="Du C.H."/>
            <person name="Zhou Y.H."/>
            <person name="Cheng J.X."/>
            <person name="Dai P.F."/>
            <person name="Guo W.B."/>
            <person name="Han X.H."/>
            <person name="Huang E.J."/>
            <person name="Li L.F."/>
            <person name="Wei W."/>
            <person name="Gao Y.C."/>
            <person name="Liu J.Z."/>
            <person name="Shao H.Z."/>
            <person name="Wang X."/>
            <person name="Wang C.C."/>
            <person name="Yang T.C."/>
            <person name="Huo Q.B."/>
            <person name="Li W."/>
            <person name="Chen H.Y."/>
            <person name="Chen S.E."/>
            <person name="Zhou L.G."/>
            <person name="Ni X.B."/>
            <person name="Tian J.H."/>
            <person name="Sheng Y."/>
            <person name="Liu T."/>
            <person name="Pan Y.S."/>
            <person name="Xia L.Y."/>
            <person name="Li J."/>
            <person name="Zhao F."/>
            <person name="Cao W.C."/>
        </authorList>
    </citation>
    <scope>NUCLEOTIDE SEQUENCE [LARGE SCALE GENOMIC DNA]</scope>
    <source>
        <strain evidence="1">Iper-2018</strain>
    </source>
</reference>
<gene>
    <name evidence="1" type="ORF">HPB47_010075</name>
</gene>
<comment type="caution">
    <text evidence="1">The sequence shown here is derived from an EMBL/GenBank/DDBJ whole genome shotgun (WGS) entry which is preliminary data.</text>
</comment>
<name>A0AC60P027_IXOPE</name>
<feature type="non-terminal residue" evidence="1">
    <location>
        <position position="1"/>
    </location>
</feature>
<keyword evidence="2" id="KW-1185">Reference proteome</keyword>
<organism evidence="1 2">
    <name type="scientific">Ixodes persulcatus</name>
    <name type="common">Taiga tick</name>
    <dbReference type="NCBI Taxonomy" id="34615"/>
    <lineage>
        <taxon>Eukaryota</taxon>
        <taxon>Metazoa</taxon>
        <taxon>Ecdysozoa</taxon>
        <taxon>Arthropoda</taxon>
        <taxon>Chelicerata</taxon>
        <taxon>Arachnida</taxon>
        <taxon>Acari</taxon>
        <taxon>Parasitiformes</taxon>
        <taxon>Ixodida</taxon>
        <taxon>Ixodoidea</taxon>
        <taxon>Ixodidae</taxon>
        <taxon>Ixodinae</taxon>
        <taxon>Ixodes</taxon>
    </lineage>
</organism>
<feature type="non-terminal residue" evidence="1">
    <location>
        <position position="165"/>
    </location>
</feature>
<accession>A0AC60P027</accession>
<sequence length="165" mass="17773">ALCRLPYMTPSQSDVRKLEAMHRWVLLMALGVPGIAGNEAVLSEAAAIPLMKQADRIRLLQMARLATTTSGNQASVAPWDIVRGDCDTKVKYLRSKKKDRYARLGPLSASASSTTTEVVAIERASRIAVKLPPLQMVVITDSTAALQMIMNTAQGDPTITAARPA</sequence>
<dbReference type="Proteomes" id="UP000805193">
    <property type="component" value="Unassembled WGS sequence"/>
</dbReference>
<protein>
    <submittedName>
        <fullName evidence="1">Uncharacterized protein</fullName>
    </submittedName>
</protein>